<name>A0A9P7DKW3_9AGAM</name>
<proteinExistence type="predicted"/>
<protein>
    <submittedName>
        <fullName evidence="2">Uncharacterized protein</fullName>
    </submittedName>
</protein>
<feature type="region of interest" description="Disordered" evidence="1">
    <location>
        <begin position="70"/>
        <end position="94"/>
    </location>
</feature>
<dbReference type="RefSeq" id="XP_041162477.1">
    <property type="nucleotide sequence ID" value="XM_041308341.1"/>
</dbReference>
<dbReference type="OrthoDB" id="2691873at2759"/>
<evidence type="ECO:0000313" key="3">
    <source>
        <dbReference type="Proteomes" id="UP000719766"/>
    </source>
</evidence>
<accession>A0A9P7DKW3</accession>
<organism evidence="2 3">
    <name type="scientific">Suillus plorans</name>
    <dbReference type="NCBI Taxonomy" id="116603"/>
    <lineage>
        <taxon>Eukaryota</taxon>
        <taxon>Fungi</taxon>
        <taxon>Dikarya</taxon>
        <taxon>Basidiomycota</taxon>
        <taxon>Agaricomycotina</taxon>
        <taxon>Agaricomycetes</taxon>
        <taxon>Agaricomycetidae</taxon>
        <taxon>Boletales</taxon>
        <taxon>Suillineae</taxon>
        <taxon>Suillaceae</taxon>
        <taxon>Suillus</taxon>
    </lineage>
</organism>
<dbReference type="GeneID" id="64602105"/>
<feature type="region of interest" description="Disordered" evidence="1">
    <location>
        <begin position="1"/>
        <end position="23"/>
    </location>
</feature>
<dbReference type="Proteomes" id="UP000719766">
    <property type="component" value="Unassembled WGS sequence"/>
</dbReference>
<sequence length="270" mass="29672">MPRHSTGTIRPSSSTQHLLSSPTAEVYCHTSTAPSHTLRASSHIPRTLLYIRHTLLHLSDLHPLIHRTHPLVHPAHPSHGSNPPSRTSSARSHDPSILVQARAMLIRVVAHRLQTFAMFPMRRTPCANAQRAPANLPVPPLLLLVPSTYVRVTSAFTDVCWTYVLSTGGDTYGTHGAGTGFCRVRVRVWPPIPGGLPMQFPIDKRRNDDESNPSFRVTLEQYIASPHAATVRNDVSAAVQAYEEVVATTTHACEEAVRTAVYLYQGDLPA</sequence>
<keyword evidence="3" id="KW-1185">Reference proteome</keyword>
<feature type="compositionally biased region" description="Polar residues" evidence="1">
    <location>
        <begin position="79"/>
        <end position="90"/>
    </location>
</feature>
<gene>
    <name evidence="2" type="ORF">HD556DRAFT_1465190</name>
</gene>
<dbReference type="EMBL" id="JABBWE010000016">
    <property type="protein sequence ID" value="KAG1797367.1"/>
    <property type="molecule type" value="Genomic_DNA"/>
</dbReference>
<dbReference type="AlphaFoldDB" id="A0A9P7DKW3"/>
<evidence type="ECO:0000256" key="1">
    <source>
        <dbReference type="SAM" id="MobiDB-lite"/>
    </source>
</evidence>
<evidence type="ECO:0000313" key="2">
    <source>
        <dbReference type="EMBL" id="KAG1797367.1"/>
    </source>
</evidence>
<reference evidence="2" key="1">
    <citation type="journal article" date="2020" name="New Phytol.">
        <title>Comparative genomics reveals dynamic genome evolution in host specialist ectomycorrhizal fungi.</title>
        <authorList>
            <person name="Lofgren L.A."/>
            <person name="Nguyen N.H."/>
            <person name="Vilgalys R."/>
            <person name="Ruytinx J."/>
            <person name="Liao H.L."/>
            <person name="Branco S."/>
            <person name="Kuo A."/>
            <person name="LaButti K."/>
            <person name="Lipzen A."/>
            <person name="Andreopoulos W."/>
            <person name="Pangilinan J."/>
            <person name="Riley R."/>
            <person name="Hundley H."/>
            <person name="Na H."/>
            <person name="Barry K."/>
            <person name="Grigoriev I.V."/>
            <person name="Stajich J.E."/>
            <person name="Kennedy P.G."/>
        </authorList>
    </citation>
    <scope>NUCLEOTIDE SEQUENCE</scope>
    <source>
        <strain evidence="2">S12</strain>
    </source>
</reference>
<comment type="caution">
    <text evidence="2">The sequence shown here is derived from an EMBL/GenBank/DDBJ whole genome shotgun (WGS) entry which is preliminary data.</text>
</comment>